<dbReference type="AlphaFoldDB" id="A0A4V4H7I9"/>
<sequence>MATAGIDNFIPIVRFLLCFVVTILAILSWRVVPGAVPRHLYAAFSEADLSIGASFNVHFIIPVATAYAAVLLLHRYAGVITFFTGFDYPIGWIILNRRNTKGFMLLLLTAHCHHLFVQHYLLYFKLQSVPHFPLSWFDELIY</sequence>
<evidence type="ECO:0000313" key="3">
    <source>
        <dbReference type="Proteomes" id="UP000317650"/>
    </source>
</evidence>
<gene>
    <name evidence="2" type="ORF">C4D60_Mb01t21670</name>
</gene>
<dbReference type="Proteomes" id="UP000317650">
    <property type="component" value="Chromosome 1"/>
</dbReference>
<evidence type="ECO:0000313" key="2">
    <source>
        <dbReference type="EMBL" id="THU63986.1"/>
    </source>
</evidence>
<organism evidence="2 3">
    <name type="scientific">Musa balbisiana</name>
    <name type="common">Banana</name>
    <dbReference type="NCBI Taxonomy" id="52838"/>
    <lineage>
        <taxon>Eukaryota</taxon>
        <taxon>Viridiplantae</taxon>
        <taxon>Streptophyta</taxon>
        <taxon>Embryophyta</taxon>
        <taxon>Tracheophyta</taxon>
        <taxon>Spermatophyta</taxon>
        <taxon>Magnoliopsida</taxon>
        <taxon>Liliopsida</taxon>
        <taxon>Zingiberales</taxon>
        <taxon>Musaceae</taxon>
        <taxon>Musa</taxon>
    </lineage>
</organism>
<evidence type="ECO:0000256" key="1">
    <source>
        <dbReference type="SAM" id="Phobius"/>
    </source>
</evidence>
<feature type="transmembrane region" description="Helical" evidence="1">
    <location>
        <begin position="53"/>
        <end position="70"/>
    </location>
</feature>
<proteinExistence type="predicted"/>
<feature type="transmembrane region" description="Helical" evidence="1">
    <location>
        <begin position="12"/>
        <end position="32"/>
    </location>
</feature>
<dbReference type="EMBL" id="PYDT01000004">
    <property type="protein sequence ID" value="THU63986.1"/>
    <property type="molecule type" value="Genomic_DNA"/>
</dbReference>
<keyword evidence="3" id="KW-1185">Reference proteome</keyword>
<keyword evidence="1" id="KW-0472">Membrane</keyword>
<keyword evidence="1" id="KW-1133">Transmembrane helix</keyword>
<feature type="transmembrane region" description="Helical" evidence="1">
    <location>
        <begin position="102"/>
        <end position="123"/>
    </location>
</feature>
<name>A0A4V4H7I9_MUSBA</name>
<keyword evidence="1" id="KW-0812">Transmembrane</keyword>
<reference evidence="2 3" key="1">
    <citation type="journal article" date="2019" name="Nat. Plants">
        <title>Genome sequencing of Musa balbisiana reveals subgenome evolution and function divergence in polyploid bananas.</title>
        <authorList>
            <person name="Yao X."/>
        </authorList>
    </citation>
    <scope>NUCLEOTIDE SEQUENCE [LARGE SCALE GENOMIC DNA]</scope>
    <source>
        <strain evidence="3">cv. DH-PKW</strain>
        <tissue evidence="2">Leaves</tissue>
    </source>
</reference>
<dbReference type="STRING" id="52838.A0A4V4H7I9"/>
<accession>A0A4V4H7I9</accession>
<protein>
    <submittedName>
        <fullName evidence="2">Uncharacterized protein</fullName>
    </submittedName>
</protein>
<feature type="transmembrane region" description="Helical" evidence="1">
    <location>
        <begin position="76"/>
        <end position="95"/>
    </location>
</feature>
<comment type="caution">
    <text evidence="2">The sequence shown here is derived from an EMBL/GenBank/DDBJ whole genome shotgun (WGS) entry which is preliminary data.</text>
</comment>